<comment type="similarity">
    <text evidence="1">Belongs to the peptidase C14B family.</text>
</comment>
<dbReference type="OrthoDB" id="3223806at2759"/>
<proteinExistence type="inferred from homology"/>
<accession>A0A6A4KFY5</accession>
<dbReference type="PANTHER" id="PTHR48104:SF17">
    <property type="entry name" value="METACASPASE-3"/>
    <property type="match status" value="1"/>
</dbReference>
<protein>
    <recommendedName>
        <fullName evidence="2">Peptidase C14 caspase domain-containing protein</fullName>
    </recommendedName>
</protein>
<dbReference type="PANTHER" id="PTHR48104">
    <property type="entry name" value="METACASPASE-4"/>
    <property type="match status" value="1"/>
</dbReference>
<dbReference type="InterPro" id="IPR011600">
    <property type="entry name" value="Pept_C14_caspase"/>
</dbReference>
<evidence type="ECO:0000256" key="1">
    <source>
        <dbReference type="ARBA" id="ARBA00009005"/>
    </source>
</evidence>
<gene>
    <name evidence="3" type="ORF">C3L33_21141</name>
</gene>
<feature type="non-terminal residue" evidence="3">
    <location>
        <position position="1"/>
    </location>
</feature>
<evidence type="ECO:0000259" key="2">
    <source>
        <dbReference type="Pfam" id="PF00656"/>
    </source>
</evidence>
<dbReference type="Gene3D" id="3.40.50.12660">
    <property type="match status" value="1"/>
</dbReference>
<name>A0A6A4KFY5_9ERIC</name>
<reference evidence="3 4" key="1">
    <citation type="journal article" date="2019" name="Genome Biol. Evol.">
        <title>The Rhododendron genome and chromosomal organization provide insight into shared whole-genome duplications across the heath family (Ericaceae).</title>
        <authorList>
            <person name="Soza V.L."/>
            <person name="Lindsley D."/>
            <person name="Waalkes A."/>
            <person name="Ramage E."/>
            <person name="Patwardhan R.P."/>
            <person name="Burton J.N."/>
            <person name="Adey A."/>
            <person name="Kumar A."/>
            <person name="Qiu R."/>
            <person name="Shendure J."/>
            <person name="Hall B."/>
        </authorList>
    </citation>
    <scope>NUCLEOTIDE SEQUENCE [LARGE SCALE GENOMIC DNA]</scope>
    <source>
        <strain evidence="3">RSF 1966-606</strain>
    </source>
</reference>
<dbReference type="InterPro" id="IPR050452">
    <property type="entry name" value="Metacaspase"/>
</dbReference>
<dbReference type="GO" id="GO:0004197">
    <property type="term" value="F:cysteine-type endopeptidase activity"/>
    <property type="evidence" value="ECO:0007669"/>
    <property type="project" value="InterPro"/>
</dbReference>
<sequence length="157" mass="17734">MAFRWLMEGCQSGDSLVFFYSGHGSQVPDFDGDEADGFDESLCPVDYTRKEKYSMMRLMPPLSTNHVQDERVATLDIPFSTIYMLNKTSLLLFLFSRQGNYIWDDHRTSTAYKGTSGGTAICFSACDDNETSLDTTVILTTLSLFLLHMYSRICISP</sequence>
<organism evidence="3 4">
    <name type="scientific">Rhododendron williamsianum</name>
    <dbReference type="NCBI Taxonomy" id="262921"/>
    <lineage>
        <taxon>Eukaryota</taxon>
        <taxon>Viridiplantae</taxon>
        <taxon>Streptophyta</taxon>
        <taxon>Embryophyta</taxon>
        <taxon>Tracheophyta</taxon>
        <taxon>Spermatophyta</taxon>
        <taxon>Magnoliopsida</taxon>
        <taxon>eudicotyledons</taxon>
        <taxon>Gunneridae</taxon>
        <taxon>Pentapetalae</taxon>
        <taxon>asterids</taxon>
        <taxon>Ericales</taxon>
        <taxon>Ericaceae</taxon>
        <taxon>Ericoideae</taxon>
        <taxon>Rhodoreae</taxon>
        <taxon>Rhododendron</taxon>
    </lineage>
</organism>
<feature type="domain" description="Peptidase C14 caspase" evidence="2">
    <location>
        <begin position="2"/>
        <end position="136"/>
    </location>
</feature>
<dbReference type="Proteomes" id="UP000428333">
    <property type="component" value="Linkage Group LG13"/>
</dbReference>
<dbReference type="AlphaFoldDB" id="A0A6A4KFY5"/>
<dbReference type="GO" id="GO:0005737">
    <property type="term" value="C:cytoplasm"/>
    <property type="evidence" value="ECO:0007669"/>
    <property type="project" value="TreeGrafter"/>
</dbReference>
<evidence type="ECO:0000313" key="4">
    <source>
        <dbReference type="Proteomes" id="UP000428333"/>
    </source>
</evidence>
<dbReference type="EMBL" id="QEFC01003716">
    <property type="protein sequence ID" value="KAE9446983.1"/>
    <property type="molecule type" value="Genomic_DNA"/>
</dbReference>
<dbReference type="Pfam" id="PF00656">
    <property type="entry name" value="Peptidase_C14"/>
    <property type="match status" value="1"/>
</dbReference>
<comment type="caution">
    <text evidence="3">The sequence shown here is derived from an EMBL/GenBank/DDBJ whole genome shotgun (WGS) entry which is preliminary data.</text>
</comment>
<dbReference type="GO" id="GO:0006508">
    <property type="term" value="P:proteolysis"/>
    <property type="evidence" value="ECO:0007669"/>
    <property type="project" value="InterPro"/>
</dbReference>
<evidence type="ECO:0000313" key="3">
    <source>
        <dbReference type="EMBL" id="KAE9446983.1"/>
    </source>
</evidence>
<keyword evidence="4" id="KW-1185">Reference proteome</keyword>